<evidence type="ECO:0000313" key="2">
    <source>
        <dbReference type="EMBL" id="KLO06329.1"/>
    </source>
</evidence>
<keyword evidence="3" id="KW-1185">Reference proteome</keyword>
<accession>A0A0H2R3C6</accession>
<dbReference type="AlphaFoldDB" id="A0A0H2R3C6"/>
<evidence type="ECO:0000313" key="3">
    <source>
        <dbReference type="Proteomes" id="UP000053477"/>
    </source>
</evidence>
<name>A0A0H2R3C6_9AGAM</name>
<dbReference type="Proteomes" id="UP000053477">
    <property type="component" value="Unassembled WGS sequence"/>
</dbReference>
<dbReference type="InParanoid" id="A0A0H2R3C6"/>
<protein>
    <submittedName>
        <fullName evidence="2">Uncharacterized protein</fullName>
    </submittedName>
</protein>
<evidence type="ECO:0000256" key="1">
    <source>
        <dbReference type="SAM" id="MobiDB-lite"/>
    </source>
</evidence>
<feature type="region of interest" description="Disordered" evidence="1">
    <location>
        <begin position="82"/>
        <end position="134"/>
    </location>
</feature>
<feature type="region of interest" description="Disordered" evidence="1">
    <location>
        <begin position="174"/>
        <end position="228"/>
    </location>
</feature>
<dbReference type="EMBL" id="KQ086216">
    <property type="protein sequence ID" value="KLO06329.1"/>
    <property type="molecule type" value="Genomic_DNA"/>
</dbReference>
<gene>
    <name evidence="2" type="ORF">SCHPADRAFT_895534</name>
</gene>
<sequence length="228" mass="25615">MSLTKAATAQFTNSRRRRRRRSRQLYALDVFIIALSHLGGVEWSLESSTVTSGPSIARTRRDEREGWMDGLGMVAYRPVSGLEEPGHLNDSKNRFPHSPMSIRPKKDEQDFPPTQQQTKEPATEVSWEEGTTSLGTRIYENTHLRSLNREDRSAATADLFQRCTELLSVGISVDEVDRGRQPRTDQSETKRSGEPPTRTQPHFIIAPAENRPALGDDGFETPSHALMG</sequence>
<proteinExistence type="predicted"/>
<organism evidence="2 3">
    <name type="scientific">Schizopora paradoxa</name>
    <dbReference type="NCBI Taxonomy" id="27342"/>
    <lineage>
        <taxon>Eukaryota</taxon>
        <taxon>Fungi</taxon>
        <taxon>Dikarya</taxon>
        <taxon>Basidiomycota</taxon>
        <taxon>Agaricomycotina</taxon>
        <taxon>Agaricomycetes</taxon>
        <taxon>Hymenochaetales</taxon>
        <taxon>Schizoporaceae</taxon>
        <taxon>Schizopora</taxon>
    </lineage>
</organism>
<feature type="compositionally biased region" description="Basic and acidic residues" evidence="1">
    <location>
        <begin position="84"/>
        <end position="93"/>
    </location>
</feature>
<reference evidence="2 3" key="1">
    <citation type="submission" date="2015-04" db="EMBL/GenBank/DDBJ databases">
        <title>Complete genome sequence of Schizopora paradoxa KUC8140, a cosmopolitan wood degrader in East Asia.</title>
        <authorList>
            <consortium name="DOE Joint Genome Institute"/>
            <person name="Min B."/>
            <person name="Park H."/>
            <person name="Jang Y."/>
            <person name="Kim J.-J."/>
            <person name="Kim K.H."/>
            <person name="Pangilinan J."/>
            <person name="Lipzen A."/>
            <person name="Riley R."/>
            <person name="Grigoriev I.V."/>
            <person name="Spatafora J.W."/>
            <person name="Choi I.-G."/>
        </authorList>
    </citation>
    <scope>NUCLEOTIDE SEQUENCE [LARGE SCALE GENOMIC DNA]</scope>
    <source>
        <strain evidence="2 3">KUC8140</strain>
    </source>
</reference>
<feature type="compositionally biased region" description="Basic and acidic residues" evidence="1">
    <location>
        <begin position="175"/>
        <end position="193"/>
    </location>
</feature>